<evidence type="ECO:0000313" key="4">
    <source>
        <dbReference type="EMBL" id="CAE2289394.1"/>
    </source>
</evidence>
<comment type="similarity">
    <text evidence="1">Belongs to the NAD(P)-dependent epimerase/dehydratase family.</text>
</comment>
<evidence type="ECO:0000256" key="1">
    <source>
        <dbReference type="ARBA" id="ARBA00007637"/>
    </source>
</evidence>
<evidence type="ECO:0000259" key="3">
    <source>
        <dbReference type="Pfam" id="PF01370"/>
    </source>
</evidence>
<dbReference type="Pfam" id="PF01370">
    <property type="entry name" value="Epimerase"/>
    <property type="match status" value="1"/>
</dbReference>
<reference evidence="4" key="1">
    <citation type="submission" date="2021-01" db="EMBL/GenBank/DDBJ databases">
        <authorList>
            <person name="Corre E."/>
            <person name="Pelletier E."/>
            <person name="Niang G."/>
            <person name="Scheremetjew M."/>
            <person name="Finn R."/>
            <person name="Kale V."/>
            <person name="Holt S."/>
            <person name="Cochrane G."/>
            <person name="Meng A."/>
            <person name="Brown T."/>
            <person name="Cohen L."/>
        </authorList>
    </citation>
    <scope>NUCLEOTIDE SEQUENCE</scope>
    <source>
        <strain evidence="4">CCMP 2712</strain>
    </source>
</reference>
<protein>
    <recommendedName>
        <fullName evidence="3">NAD-dependent epimerase/dehydratase domain-containing protein</fullName>
    </recommendedName>
</protein>
<feature type="domain" description="NAD-dependent epimerase/dehydratase" evidence="3">
    <location>
        <begin position="13"/>
        <end position="254"/>
    </location>
</feature>
<dbReference type="SUPFAM" id="SSF51735">
    <property type="entry name" value="NAD(P)-binding Rossmann-fold domains"/>
    <property type="match status" value="1"/>
</dbReference>
<dbReference type="Gene3D" id="3.90.25.10">
    <property type="entry name" value="UDP-galactose 4-epimerase, domain 1"/>
    <property type="match status" value="1"/>
</dbReference>
<dbReference type="PANTHER" id="PTHR43574">
    <property type="entry name" value="EPIMERASE-RELATED"/>
    <property type="match status" value="1"/>
</dbReference>
<sequence length="362" mass="40275">MPIDMSNGRGIRVLVCGAGGFIGAHLGVRLKKDGYTVIGADWKKQEYFEEHEFCDEFHEVDLRDLQNCLKVTKNVDYVFNLAADMGGMGFIQSNHSRILYNNTMISFNMVEAARQNGVKRFLYTSSACIYPEHKQLDPANPGLREEDAWPAHPQDAYGLEKLASEECCRWYGVDNPEIQFRVVRFHNIYGPHGTWKGGREKAPAAFLRKALTAPKEFEMWGDGKQTRSFCYIDDAVEGLYRVMASDYKEPLNVGSDEMVSMNDMADMAMDIAASLGVRQGKLPINHIPGPEGVRGRNSNNDLIKKVIGWAPGISLKDGLTKTAPWILKQIEADKAQGIDVAQYSSSKVVATEAASAIGQKKI</sequence>
<organism evidence="4">
    <name type="scientific">Guillardia theta</name>
    <name type="common">Cryptophyte</name>
    <name type="synonym">Cryptomonas phi</name>
    <dbReference type="NCBI Taxonomy" id="55529"/>
    <lineage>
        <taxon>Eukaryota</taxon>
        <taxon>Cryptophyceae</taxon>
        <taxon>Pyrenomonadales</taxon>
        <taxon>Geminigeraceae</taxon>
        <taxon>Guillardia</taxon>
    </lineage>
</organism>
<dbReference type="AlphaFoldDB" id="A0A7S4KB45"/>
<keyword evidence="2" id="KW-0520">NAD</keyword>
<proteinExistence type="inferred from homology"/>
<accession>A0A7S4KB45</accession>
<name>A0A7S4KB45_GUITH</name>
<dbReference type="EMBL" id="HBKN01013909">
    <property type="protein sequence ID" value="CAE2289394.1"/>
    <property type="molecule type" value="Transcribed_RNA"/>
</dbReference>
<evidence type="ECO:0000256" key="2">
    <source>
        <dbReference type="ARBA" id="ARBA00023027"/>
    </source>
</evidence>
<dbReference type="InterPro" id="IPR036291">
    <property type="entry name" value="NAD(P)-bd_dom_sf"/>
</dbReference>
<dbReference type="Gene3D" id="3.40.50.720">
    <property type="entry name" value="NAD(P)-binding Rossmann-like Domain"/>
    <property type="match status" value="1"/>
</dbReference>
<dbReference type="InterPro" id="IPR001509">
    <property type="entry name" value="Epimerase_deHydtase"/>
</dbReference>
<gene>
    <name evidence="4" type="ORF">GTHE00462_LOCUS10832</name>
</gene>